<keyword evidence="6" id="KW-0378">Hydrolase</keyword>
<dbReference type="InterPro" id="IPR003960">
    <property type="entry name" value="ATPase_AAA_CS"/>
</dbReference>
<dbReference type="Gene3D" id="3.40.50.300">
    <property type="entry name" value="P-loop containing nucleotide triphosphate hydrolases"/>
    <property type="match status" value="1"/>
</dbReference>
<dbReference type="GO" id="GO:0005524">
    <property type="term" value="F:ATP binding"/>
    <property type="evidence" value="ECO:0007669"/>
    <property type="project" value="UniProtKB-KW"/>
</dbReference>
<comment type="caution">
    <text evidence="14">The sequence shown here is derived from an EMBL/GenBank/DDBJ whole genome shotgun (WGS) entry which is preliminary data.</text>
</comment>
<name>A0AAN7P8L0_9COLE</name>
<dbReference type="GO" id="GO:0005813">
    <property type="term" value="C:centrosome"/>
    <property type="evidence" value="ECO:0007669"/>
    <property type="project" value="UniProtKB-ARBA"/>
</dbReference>
<organism evidence="14 15">
    <name type="scientific">Aquatica leii</name>
    <dbReference type="NCBI Taxonomy" id="1421715"/>
    <lineage>
        <taxon>Eukaryota</taxon>
        <taxon>Metazoa</taxon>
        <taxon>Ecdysozoa</taxon>
        <taxon>Arthropoda</taxon>
        <taxon>Hexapoda</taxon>
        <taxon>Insecta</taxon>
        <taxon>Pterygota</taxon>
        <taxon>Neoptera</taxon>
        <taxon>Endopterygota</taxon>
        <taxon>Coleoptera</taxon>
        <taxon>Polyphaga</taxon>
        <taxon>Elateriformia</taxon>
        <taxon>Elateroidea</taxon>
        <taxon>Lampyridae</taxon>
        <taxon>Luciolinae</taxon>
        <taxon>Aquatica</taxon>
    </lineage>
</organism>
<dbReference type="SUPFAM" id="SSF52540">
    <property type="entry name" value="P-loop containing nucleoside triphosphate hydrolases"/>
    <property type="match status" value="1"/>
</dbReference>
<sequence>MDPVENLNYSTQYEQLLFEKDKNLADVKRQCLVQTFSASLKLLNNEEALDLLEVNLDDYTGTLNRDRIDEKTLDKRSCLDAVDVSTLLCKCEKTSCFTQESFQTWAFFENKPDFSKNNVRTIAKRFAPRTCMPKNEKANVNDLPTLPESGAKQICSFKTAREELYLQNLKQGISSTGSTSTSYIPTGGQKRKLGYRRSVHSKFVSPMLSNSGSNEKLPNSGEWPTDEIVDERLKNIDPKMIELIKSEIMDNGPDILWDDIAGLESPKTAIQEAVVWPLLRPDIFTGLRKPPKGILLFGPPGTGKTLIGKCVASQSKSTFFSISASSLTSKWIGEGEKMVRALFAVAACNQPAVIFIDEVDSLLSQRSETEHESSRRLKTEFLIRLDGATSGNEDRVLVIGATNRPQELDEAARRRFVKRLYIPLPESEARFQIVHKLISKERNNLTDEDMYKIAQLSDGYSGADMKQLCSEASLGPIRSISLNQMETIDANEVRPVGMEDFIKALSLVRSSVSPKDLHQYIEWNQVYGSGCVM</sequence>
<dbReference type="GO" id="GO:0016887">
    <property type="term" value="F:ATP hydrolysis activity"/>
    <property type="evidence" value="ECO:0007669"/>
    <property type="project" value="InterPro"/>
</dbReference>
<evidence type="ECO:0000256" key="11">
    <source>
        <dbReference type="ARBA" id="ARBA00049360"/>
    </source>
</evidence>
<dbReference type="Pfam" id="PF17862">
    <property type="entry name" value="AAA_lid_3"/>
    <property type="match status" value="1"/>
</dbReference>
<keyword evidence="9" id="KW-0539">Nucleus</keyword>
<dbReference type="Gene3D" id="1.10.8.60">
    <property type="match status" value="1"/>
</dbReference>
<dbReference type="InterPro" id="IPR027417">
    <property type="entry name" value="P-loop_NTPase"/>
</dbReference>
<comment type="cofactor">
    <cofactor evidence="1">
        <name>Mg(2+)</name>
        <dbReference type="ChEBI" id="CHEBI:18420"/>
    </cofactor>
</comment>
<evidence type="ECO:0000256" key="4">
    <source>
        <dbReference type="ARBA" id="ARBA00022723"/>
    </source>
</evidence>
<gene>
    <name evidence="14" type="ORF">RN001_006754</name>
</gene>
<dbReference type="Proteomes" id="UP001353858">
    <property type="component" value="Unassembled WGS sequence"/>
</dbReference>
<feature type="domain" description="AAA+ ATPase" evidence="13">
    <location>
        <begin position="290"/>
        <end position="426"/>
    </location>
</feature>
<evidence type="ECO:0000256" key="1">
    <source>
        <dbReference type="ARBA" id="ARBA00001946"/>
    </source>
</evidence>
<evidence type="ECO:0000313" key="14">
    <source>
        <dbReference type="EMBL" id="KAK4883435.1"/>
    </source>
</evidence>
<evidence type="ECO:0000256" key="7">
    <source>
        <dbReference type="ARBA" id="ARBA00022840"/>
    </source>
</evidence>
<dbReference type="PANTHER" id="PTHR23074:SF17">
    <property type="entry name" value="FIDGETIN-LIKE PROTEIN 1"/>
    <property type="match status" value="1"/>
</dbReference>
<dbReference type="InterPro" id="IPR015415">
    <property type="entry name" value="Spast_Vps4_C"/>
</dbReference>
<keyword evidence="15" id="KW-1185">Reference proteome</keyword>
<dbReference type="GO" id="GO:0031114">
    <property type="term" value="P:regulation of microtubule depolymerization"/>
    <property type="evidence" value="ECO:0007669"/>
    <property type="project" value="UniProtKB-ARBA"/>
</dbReference>
<dbReference type="InterPro" id="IPR041569">
    <property type="entry name" value="AAA_lid_3"/>
</dbReference>
<evidence type="ECO:0000256" key="8">
    <source>
        <dbReference type="ARBA" id="ARBA00022842"/>
    </source>
</evidence>
<dbReference type="PROSITE" id="PS00674">
    <property type="entry name" value="AAA"/>
    <property type="match status" value="1"/>
</dbReference>
<keyword evidence="5 12" id="KW-0547">Nucleotide-binding</keyword>
<evidence type="ECO:0000256" key="10">
    <source>
        <dbReference type="ARBA" id="ARBA00035694"/>
    </source>
</evidence>
<dbReference type="GO" id="GO:0005634">
    <property type="term" value="C:nucleus"/>
    <property type="evidence" value="ECO:0007669"/>
    <property type="project" value="UniProtKB-SubCell"/>
</dbReference>
<evidence type="ECO:0000259" key="13">
    <source>
        <dbReference type="SMART" id="SM00382"/>
    </source>
</evidence>
<accession>A0AAN7P8L0</accession>
<dbReference type="InterPro" id="IPR003959">
    <property type="entry name" value="ATPase_AAA_core"/>
</dbReference>
<dbReference type="CDD" id="cd19525">
    <property type="entry name" value="RecA-like_Figl-1"/>
    <property type="match status" value="1"/>
</dbReference>
<keyword evidence="7 12" id="KW-0067">ATP-binding</keyword>
<dbReference type="GO" id="GO:0051013">
    <property type="term" value="P:microtubule severing"/>
    <property type="evidence" value="ECO:0007669"/>
    <property type="project" value="UniProtKB-ARBA"/>
</dbReference>
<evidence type="ECO:0000256" key="12">
    <source>
        <dbReference type="RuleBase" id="RU003651"/>
    </source>
</evidence>
<comment type="subcellular location">
    <subcellularLocation>
        <location evidence="2">Nucleus</location>
    </subcellularLocation>
</comment>
<dbReference type="InterPro" id="IPR050304">
    <property type="entry name" value="MT-severing_AAA_ATPase"/>
</dbReference>
<reference evidence="15" key="1">
    <citation type="submission" date="2023-01" db="EMBL/GenBank/DDBJ databases">
        <title>Key to firefly adult light organ development and bioluminescence: homeobox transcription factors regulate luciferase expression and transportation to peroxisome.</title>
        <authorList>
            <person name="Fu X."/>
        </authorList>
    </citation>
    <scope>NUCLEOTIDE SEQUENCE [LARGE SCALE GENOMIC DNA]</scope>
</reference>
<keyword evidence="4" id="KW-0479">Metal-binding</keyword>
<dbReference type="PANTHER" id="PTHR23074">
    <property type="entry name" value="AAA DOMAIN-CONTAINING"/>
    <property type="match status" value="1"/>
</dbReference>
<dbReference type="SMART" id="SM00382">
    <property type="entry name" value="AAA"/>
    <property type="match status" value="1"/>
</dbReference>
<evidence type="ECO:0000256" key="5">
    <source>
        <dbReference type="ARBA" id="ARBA00022741"/>
    </source>
</evidence>
<keyword evidence="8" id="KW-0460">Magnesium</keyword>
<dbReference type="FunFam" id="1.10.8.60:FF:000022">
    <property type="entry name" value="Fidgetin like 1"/>
    <property type="match status" value="1"/>
</dbReference>
<dbReference type="AlphaFoldDB" id="A0AAN7P8L0"/>
<dbReference type="GO" id="GO:0008568">
    <property type="term" value="F:microtubule severing ATPase activity"/>
    <property type="evidence" value="ECO:0007669"/>
    <property type="project" value="UniProtKB-ARBA"/>
</dbReference>
<dbReference type="FunFam" id="3.40.50.300:FF:000093">
    <property type="entry name" value="Fidgetin-like 1"/>
    <property type="match status" value="1"/>
</dbReference>
<evidence type="ECO:0000256" key="3">
    <source>
        <dbReference type="ARBA" id="ARBA00006914"/>
    </source>
</evidence>
<protein>
    <recommendedName>
        <fullName evidence="10">Fidgetin-like protein 1</fullName>
    </recommendedName>
</protein>
<comment type="catalytic activity">
    <reaction evidence="11">
        <text>ATP + H2O = ADP + phosphate + H(+)</text>
        <dbReference type="Rhea" id="RHEA:13065"/>
        <dbReference type="ChEBI" id="CHEBI:15377"/>
        <dbReference type="ChEBI" id="CHEBI:15378"/>
        <dbReference type="ChEBI" id="CHEBI:30616"/>
        <dbReference type="ChEBI" id="CHEBI:43474"/>
        <dbReference type="ChEBI" id="CHEBI:456216"/>
    </reaction>
</comment>
<comment type="similarity">
    <text evidence="3 12">Belongs to the AAA ATPase family.</text>
</comment>
<dbReference type="GO" id="GO:0000070">
    <property type="term" value="P:mitotic sister chromatid segregation"/>
    <property type="evidence" value="ECO:0007669"/>
    <property type="project" value="UniProtKB-ARBA"/>
</dbReference>
<evidence type="ECO:0000256" key="9">
    <source>
        <dbReference type="ARBA" id="ARBA00023242"/>
    </source>
</evidence>
<dbReference type="InterPro" id="IPR003593">
    <property type="entry name" value="AAA+_ATPase"/>
</dbReference>
<proteinExistence type="inferred from homology"/>
<evidence type="ECO:0000256" key="6">
    <source>
        <dbReference type="ARBA" id="ARBA00022801"/>
    </source>
</evidence>
<dbReference type="GO" id="GO:0005694">
    <property type="term" value="C:chromosome"/>
    <property type="evidence" value="ECO:0007669"/>
    <property type="project" value="UniProtKB-ARBA"/>
</dbReference>
<dbReference type="InterPro" id="IPR047858">
    <property type="entry name" value="FIGNL1_ATPase"/>
</dbReference>
<dbReference type="EMBL" id="JARPUR010000002">
    <property type="protein sequence ID" value="KAK4883435.1"/>
    <property type="molecule type" value="Genomic_DNA"/>
</dbReference>
<dbReference type="Pfam" id="PF00004">
    <property type="entry name" value="AAA"/>
    <property type="match status" value="1"/>
</dbReference>
<dbReference type="GO" id="GO:0046872">
    <property type="term" value="F:metal ion binding"/>
    <property type="evidence" value="ECO:0007669"/>
    <property type="project" value="UniProtKB-KW"/>
</dbReference>
<evidence type="ECO:0000313" key="15">
    <source>
        <dbReference type="Proteomes" id="UP001353858"/>
    </source>
</evidence>
<dbReference type="Pfam" id="PF09336">
    <property type="entry name" value="Vps4_C"/>
    <property type="match status" value="1"/>
</dbReference>
<evidence type="ECO:0000256" key="2">
    <source>
        <dbReference type="ARBA" id="ARBA00004123"/>
    </source>
</evidence>